<reference evidence="1 2" key="1">
    <citation type="submission" date="2020-08" db="EMBL/GenBank/DDBJ databases">
        <title>Streptomycin Non-resistant strain, P. mexicana.</title>
        <authorList>
            <person name="Ganesh-Kumar S."/>
            <person name="Zhe T."/>
            <person name="Yu Z."/>
            <person name="Min Y."/>
        </authorList>
    </citation>
    <scope>NUCLEOTIDE SEQUENCE [LARGE SCALE GENOMIC DNA]</scope>
    <source>
        <strain evidence="1 2">GTZY2</strain>
    </source>
</reference>
<dbReference type="RefSeq" id="WP_187573749.1">
    <property type="nucleotide sequence ID" value="NZ_CP060731.1"/>
</dbReference>
<dbReference type="Proteomes" id="UP000515838">
    <property type="component" value="Chromosome"/>
</dbReference>
<dbReference type="InterPro" id="IPR015946">
    <property type="entry name" value="KH_dom-like_a/b"/>
</dbReference>
<name>A0A7G9TE22_PSEMX</name>
<protein>
    <submittedName>
        <fullName evidence="1">OsmC family protein</fullName>
    </submittedName>
</protein>
<organism evidence="1 2">
    <name type="scientific">Pseudoxanthomonas mexicana</name>
    <dbReference type="NCBI Taxonomy" id="128785"/>
    <lineage>
        <taxon>Bacteria</taxon>
        <taxon>Pseudomonadati</taxon>
        <taxon>Pseudomonadota</taxon>
        <taxon>Gammaproteobacteria</taxon>
        <taxon>Lysobacterales</taxon>
        <taxon>Lysobacteraceae</taxon>
        <taxon>Pseudoxanthomonas</taxon>
    </lineage>
</organism>
<evidence type="ECO:0000313" key="1">
    <source>
        <dbReference type="EMBL" id="QNN78347.1"/>
    </source>
</evidence>
<dbReference type="Gene3D" id="3.30.300.20">
    <property type="match status" value="1"/>
</dbReference>
<dbReference type="InterPro" id="IPR036102">
    <property type="entry name" value="OsmC/Ohrsf"/>
</dbReference>
<dbReference type="Pfam" id="PF02566">
    <property type="entry name" value="OsmC"/>
    <property type="match status" value="1"/>
</dbReference>
<dbReference type="SUPFAM" id="SSF82784">
    <property type="entry name" value="OsmC-like"/>
    <property type="match status" value="1"/>
</dbReference>
<accession>A0A7G9TE22</accession>
<evidence type="ECO:0000313" key="2">
    <source>
        <dbReference type="Proteomes" id="UP000515838"/>
    </source>
</evidence>
<dbReference type="GeneID" id="81469838"/>
<dbReference type="InterPro" id="IPR003718">
    <property type="entry name" value="OsmC/Ohr_fam"/>
</dbReference>
<proteinExistence type="predicted"/>
<dbReference type="AlphaFoldDB" id="A0A7G9TE22"/>
<sequence length="138" mass="14408">MEISAIVKNAGGEHLVAVRTGNDERPLSIPAKHAGQGSGVNGGEFLMLALATCYCNDLYREAARHGITLDAVEVEATAHFPGIGLAASDIRYRARVASPADPATIAALLQHTDAVAEVHNTVRSGQPVVLVTESSIEP</sequence>
<gene>
    <name evidence="1" type="ORF">IAE60_02600</name>
</gene>
<dbReference type="EMBL" id="CP060731">
    <property type="protein sequence ID" value="QNN78347.1"/>
    <property type="molecule type" value="Genomic_DNA"/>
</dbReference>